<dbReference type="RefSeq" id="WP_182483989.1">
    <property type="nucleotide sequence ID" value="NZ_JACGWU010000001.1"/>
</dbReference>
<proteinExistence type="predicted"/>
<sequence>MKALPEHQKALLVLQLKDNHIAQLAHRHEGIPERASLSAILNKLREFSQVLVTRNGVLEDAKLELSRIEDDVKVVDERIARDTERISNSSSMKDVQALESELSSLATRKNNLEESELVVMQTVEDAEALVAETVTQRDIVNSEREALSQMIAEKESEIGAESASEVAERERIAAALPADLLALYEKQRARYGIGAALLTRGVSGGSGMKLNETDLNAIRNAALDDVILCPDSSCILVRTNESGL</sequence>
<evidence type="ECO:0000259" key="2">
    <source>
        <dbReference type="Pfam" id="PF24481"/>
    </source>
</evidence>
<name>A0A7W3JST7_9MICO</name>
<reference evidence="3 4" key="1">
    <citation type="submission" date="2020-07" db="EMBL/GenBank/DDBJ databases">
        <title>Sequencing the genomes of 1000 actinobacteria strains.</title>
        <authorList>
            <person name="Klenk H.-P."/>
        </authorList>
    </citation>
    <scope>NUCLEOTIDE SEQUENCE [LARGE SCALE GENOMIC DNA]</scope>
    <source>
        <strain evidence="3 4">DSM 23737</strain>
    </source>
</reference>
<gene>
    <name evidence="3" type="ORF">FB555_000662</name>
</gene>
<dbReference type="InterPro" id="IPR056003">
    <property type="entry name" value="CT398_CC_hairpin"/>
</dbReference>
<accession>A0A7W3JST7</accession>
<keyword evidence="1" id="KW-0175">Coiled coil</keyword>
<dbReference type="AlphaFoldDB" id="A0A7W3JST7"/>
<feature type="domain" description="CT398-like coiled coil hairpin" evidence="2">
    <location>
        <begin position="14"/>
        <end position="192"/>
    </location>
</feature>
<protein>
    <recommendedName>
        <fullName evidence="2">CT398-like coiled coil hairpin domain-containing protein</fullName>
    </recommendedName>
</protein>
<dbReference type="EMBL" id="JACGWU010000001">
    <property type="protein sequence ID" value="MBA8828591.1"/>
    <property type="molecule type" value="Genomic_DNA"/>
</dbReference>
<organism evidence="3 4">
    <name type="scientific">Alpinimonas psychrophila</name>
    <dbReference type="NCBI Taxonomy" id="748908"/>
    <lineage>
        <taxon>Bacteria</taxon>
        <taxon>Bacillati</taxon>
        <taxon>Actinomycetota</taxon>
        <taxon>Actinomycetes</taxon>
        <taxon>Micrococcales</taxon>
        <taxon>Microbacteriaceae</taxon>
        <taxon>Alpinimonas</taxon>
    </lineage>
</organism>
<dbReference type="Proteomes" id="UP000524237">
    <property type="component" value="Unassembled WGS sequence"/>
</dbReference>
<dbReference type="Gene3D" id="1.10.287.1490">
    <property type="match status" value="1"/>
</dbReference>
<evidence type="ECO:0000256" key="1">
    <source>
        <dbReference type="SAM" id="Coils"/>
    </source>
</evidence>
<evidence type="ECO:0000313" key="3">
    <source>
        <dbReference type="EMBL" id="MBA8828591.1"/>
    </source>
</evidence>
<feature type="coiled-coil region" evidence="1">
    <location>
        <begin position="58"/>
        <end position="157"/>
    </location>
</feature>
<evidence type="ECO:0000313" key="4">
    <source>
        <dbReference type="Proteomes" id="UP000524237"/>
    </source>
</evidence>
<keyword evidence="4" id="KW-1185">Reference proteome</keyword>
<comment type="caution">
    <text evidence="3">The sequence shown here is derived from an EMBL/GenBank/DDBJ whole genome shotgun (WGS) entry which is preliminary data.</text>
</comment>
<dbReference type="Pfam" id="PF24481">
    <property type="entry name" value="CT398_CC"/>
    <property type="match status" value="1"/>
</dbReference>